<protein>
    <recommendedName>
        <fullName evidence="4">Prepilin-type N-terminal cleavage/methylation domain-containing protein</fullName>
    </recommendedName>
</protein>
<sequence length="125" mass="13896">MKQSGFTIIEALMAVAVLGIIVAGILPAYSHYSQLNTRSELKSSAAAMAQEQMEKMRRLDFSMWEASGHTETKSMGGREFTMEVTHSQYKPDEGTTISGARKIHTKISSGDRLIYEVTTIYTQLD</sequence>
<evidence type="ECO:0000256" key="1">
    <source>
        <dbReference type="SAM" id="Phobius"/>
    </source>
</evidence>
<gene>
    <name evidence="2" type="ORF">Dthio_PD3699</name>
</gene>
<dbReference type="Proteomes" id="UP000005496">
    <property type="component" value="Unassembled WGS sequence"/>
</dbReference>
<evidence type="ECO:0000313" key="3">
    <source>
        <dbReference type="Proteomes" id="UP000005496"/>
    </source>
</evidence>
<dbReference type="NCBIfam" id="TIGR02532">
    <property type="entry name" value="IV_pilin_GFxxxE"/>
    <property type="match status" value="1"/>
</dbReference>
<keyword evidence="1" id="KW-1133">Transmembrane helix</keyword>
<evidence type="ECO:0000313" key="2">
    <source>
        <dbReference type="EMBL" id="EFI36242.1"/>
    </source>
</evidence>
<dbReference type="InterPro" id="IPR045584">
    <property type="entry name" value="Pilin-like"/>
</dbReference>
<organism evidence="2 3">
    <name type="scientific">Desulfonatronospira thiodismutans ASO3-1</name>
    <dbReference type="NCBI Taxonomy" id="555779"/>
    <lineage>
        <taxon>Bacteria</taxon>
        <taxon>Pseudomonadati</taxon>
        <taxon>Thermodesulfobacteriota</taxon>
        <taxon>Desulfovibrionia</taxon>
        <taxon>Desulfovibrionales</taxon>
        <taxon>Desulfonatronovibrionaceae</taxon>
        <taxon>Desulfonatronospira</taxon>
    </lineage>
</organism>
<dbReference type="EMBL" id="ACJN02000001">
    <property type="protein sequence ID" value="EFI36242.1"/>
    <property type="molecule type" value="Genomic_DNA"/>
</dbReference>
<dbReference type="InterPro" id="IPR012902">
    <property type="entry name" value="N_methyl_site"/>
</dbReference>
<dbReference type="SUPFAM" id="SSF54523">
    <property type="entry name" value="Pili subunits"/>
    <property type="match status" value="1"/>
</dbReference>
<keyword evidence="1" id="KW-0812">Transmembrane</keyword>
<dbReference type="Pfam" id="PF07963">
    <property type="entry name" value="N_methyl"/>
    <property type="match status" value="1"/>
</dbReference>
<dbReference type="eggNOG" id="COG4967">
    <property type="taxonomic scope" value="Bacteria"/>
</dbReference>
<reference evidence="2" key="1">
    <citation type="submission" date="2010-05" db="EMBL/GenBank/DDBJ databases">
        <title>The draft genome of Desulfonatronospira thiodismutans ASO3-1.</title>
        <authorList>
            <consortium name="US DOE Joint Genome Institute (JGI-PGF)"/>
            <person name="Lucas S."/>
            <person name="Copeland A."/>
            <person name="Lapidus A."/>
            <person name="Cheng J.-F."/>
            <person name="Bruce D."/>
            <person name="Goodwin L."/>
            <person name="Pitluck S."/>
            <person name="Chertkov O."/>
            <person name="Brettin T."/>
            <person name="Detter J.C."/>
            <person name="Han C."/>
            <person name="Land M.L."/>
            <person name="Hauser L."/>
            <person name="Kyrpides N."/>
            <person name="Mikhailova N."/>
            <person name="Muyzer G."/>
            <person name="Woyke T."/>
        </authorList>
    </citation>
    <scope>NUCLEOTIDE SEQUENCE [LARGE SCALE GENOMIC DNA]</scope>
    <source>
        <strain evidence="2">ASO3-1</strain>
    </source>
</reference>
<dbReference type="Gene3D" id="3.30.700.10">
    <property type="entry name" value="Glycoprotein, Type 4 Pilin"/>
    <property type="match status" value="1"/>
</dbReference>
<proteinExistence type="predicted"/>
<name>D6SK39_9BACT</name>
<dbReference type="RefSeq" id="WP_008869364.1">
    <property type="nucleotide sequence ID" value="NZ_ACJN02000001.1"/>
</dbReference>
<feature type="transmembrane region" description="Helical" evidence="1">
    <location>
        <begin position="6"/>
        <end position="29"/>
    </location>
</feature>
<evidence type="ECO:0008006" key="4">
    <source>
        <dbReference type="Google" id="ProtNLM"/>
    </source>
</evidence>
<accession>D6SK39</accession>
<keyword evidence="1" id="KW-0472">Membrane</keyword>
<dbReference type="AlphaFoldDB" id="D6SK39"/>
<comment type="caution">
    <text evidence="2">The sequence shown here is derived from an EMBL/GenBank/DDBJ whole genome shotgun (WGS) entry which is preliminary data.</text>
</comment>
<keyword evidence="3" id="KW-1185">Reference proteome</keyword>